<dbReference type="GO" id="GO:0016618">
    <property type="term" value="F:hydroxypyruvate reductase [NAD(P)H] activity"/>
    <property type="evidence" value="ECO:0007669"/>
    <property type="project" value="TreeGrafter"/>
</dbReference>
<dbReference type="GO" id="GO:0030267">
    <property type="term" value="F:glyoxylate reductase (NADPH) activity"/>
    <property type="evidence" value="ECO:0007669"/>
    <property type="project" value="TreeGrafter"/>
</dbReference>
<keyword evidence="1" id="KW-0560">Oxidoreductase</keyword>
<dbReference type="Proteomes" id="UP001237642">
    <property type="component" value="Unassembled WGS sequence"/>
</dbReference>
<proteinExistence type="predicted"/>
<dbReference type="PANTHER" id="PTHR10996:SF268">
    <property type="entry name" value="GLYOXYLATE_HYDROXYPYRUVATE REDUCTASE HPR3"/>
    <property type="match status" value="1"/>
</dbReference>
<reference evidence="2" key="1">
    <citation type="submission" date="2023-02" db="EMBL/GenBank/DDBJ databases">
        <title>Genome of toxic invasive species Heracleum sosnowskyi carries increased number of genes despite the absence of recent whole-genome duplications.</title>
        <authorList>
            <person name="Schelkunov M."/>
            <person name="Shtratnikova V."/>
            <person name="Makarenko M."/>
            <person name="Klepikova A."/>
            <person name="Omelchenko D."/>
            <person name="Novikova G."/>
            <person name="Obukhova E."/>
            <person name="Bogdanov V."/>
            <person name="Penin A."/>
            <person name="Logacheva M."/>
        </authorList>
    </citation>
    <scope>NUCLEOTIDE SEQUENCE</scope>
    <source>
        <strain evidence="2">Hsosn_3</strain>
        <tissue evidence="2">Leaf</tissue>
    </source>
</reference>
<dbReference type="Gene3D" id="3.40.50.720">
    <property type="entry name" value="NAD(P)-binding Rossmann-like Domain"/>
    <property type="match status" value="2"/>
</dbReference>
<sequence>MYLVWEGGDWGTLFRRSFSRVSDGSPGNIILNDEEAHAYAELTKDDYATMAWMLLDEFQLKSLGLSNVSDKAFNCHEIGGAGLDVYENEPKVLEELFGLNNVVLSSHTDIRTPEYMAALKGVIVGNLEAFFANKPLLSEIVID</sequence>
<dbReference type="GO" id="GO:0005829">
    <property type="term" value="C:cytosol"/>
    <property type="evidence" value="ECO:0007669"/>
    <property type="project" value="TreeGrafter"/>
</dbReference>
<evidence type="ECO:0000313" key="3">
    <source>
        <dbReference type="Proteomes" id="UP001237642"/>
    </source>
</evidence>
<protein>
    <submittedName>
        <fullName evidence="2">Uncharacterized protein</fullName>
    </submittedName>
</protein>
<name>A0AAD8HWH6_9APIA</name>
<dbReference type="EMBL" id="JAUIZM010000007">
    <property type="protein sequence ID" value="KAK1374769.1"/>
    <property type="molecule type" value="Genomic_DNA"/>
</dbReference>
<organism evidence="2 3">
    <name type="scientific">Heracleum sosnowskyi</name>
    <dbReference type="NCBI Taxonomy" id="360622"/>
    <lineage>
        <taxon>Eukaryota</taxon>
        <taxon>Viridiplantae</taxon>
        <taxon>Streptophyta</taxon>
        <taxon>Embryophyta</taxon>
        <taxon>Tracheophyta</taxon>
        <taxon>Spermatophyta</taxon>
        <taxon>Magnoliopsida</taxon>
        <taxon>eudicotyledons</taxon>
        <taxon>Gunneridae</taxon>
        <taxon>Pentapetalae</taxon>
        <taxon>asterids</taxon>
        <taxon>campanulids</taxon>
        <taxon>Apiales</taxon>
        <taxon>Apiaceae</taxon>
        <taxon>Apioideae</taxon>
        <taxon>apioid superclade</taxon>
        <taxon>Tordylieae</taxon>
        <taxon>Tordyliinae</taxon>
        <taxon>Heracleum</taxon>
    </lineage>
</organism>
<dbReference type="InterPro" id="IPR036291">
    <property type="entry name" value="NAD(P)-bd_dom_sf"/>
</dbReference>
<evidence type="ECO:0000313" key="2">
    <source>
        <dbReference type="EMBL" id="KAK1374769.1"/>
    </source>
</evidence>
<gene>
    <name evidence="2" type="ORF">POM88_030962</name>
</gene>
<evidence type="ECO:0000256" key="1">
    <source>
        <dbReference type="ARBA" id="ARBA00023002"/>
    </source>
</evidence>
<dbReference type="PANTHER" id="PTHR10996">
    <property type="entry name" value="2-HYDROXYACID DEHYDROGENASE-RELATED"/>
    <property type="match status" value="1"/>
</dbReference>
<accession>A0AAD8HWH6</accession>
<comment type="caution">
    <text evidence="2">The sequence shown here is derived from an EMBL/GenBank/DDBJ whole genome shotgun (WGS) entry which is preliminary data.</text>
</comment>
<keyword evidence="3" id="KW-1185">Reference proteome</keyword>
<dbReference type="AlphaFoldDB" id="A0AAD8HWH6"/>
<dbReference type="InterPro" id="IPR050223">
    <property type="entry name" value="D-isomer_2-hydroxyacid_DH"/>
</dbReference>
<reference evidence="2" key="2">
    <citation type="submission" date="2023-05" db="EMBL/GenBank/DDBJ databases">
        <authorList>
            <person name="Schelkunov M.I."/>
        </authorList>
    </citation>
    <scope>NUCLEOTIDE SEQUENCE</scope>
    <source>
        <strain evidence="2">Hsosn_3</strain>
        <tissue evidence="2">Leaf</tissue>
    </source>
</reference>
<dbReference type="SUPFAM" id="SSF51735">
    <property type="entry name" value="NAD(P)-binding Rossmann-fold domains"/>
    <property type="match status" value="1"/>
</dbReference>